<accession>A0AAP0P8S8</accession>
<gene>
    <name evidence="1" type="ORF">Scep_011823</name>
</gene>
<dbReference type="Proteomes" id="UP001419268">
    <property type="component" value="Unassembled WGS sequence"/>
</dbReference>
<name>A0AAP0P8S8_9MAGN</name>
<evidence type="ECO:0000313" key="2">
    <source>
        <dbReference type="Proteomes" id="UP001419268"/>
    </source>
</evidence>
<comment type="caution">
    <text evidence="1">The sequence shown here is derived from an EMBL/GenBank/DDBJ whole genome shotgun (WGS) entry which is preliminary data.</text>
</comment>
<keyword evidence="2" id="KW-1185">Reference proteome</keyword>
<protein>
    <submittedName>
        <fullName evidence="1">Uncharacterized protein</fullName>
    </submittedName>
</protein>
<sequence length="59" mass="6938">MCFWRHENESQYCQSSATYIEKAMTNKTHINEGHSTMQMCIRCSVAFCWQNWQSSPATN</sequence>
<proteinExistence type="predicted"/>
<reference evidence="1 2" key="1">
    <citation type="submission" date="2024-01" db="EMBL/GenBank/DDBJ databases">
        <title>Genome assemblies of Stephania.</title>
        <authorList>
            <person name="Yang L."/>
        </authorList>
    </citation>
    <scope>NUCLEOTIDE SEQUENCE [LARGE SCALE GENOMIC DNA]</scope>
    <source>
        <strain evidence="1">JXDWG</strain>
        <tissue evidence="1">Leaf</tissue>
    </source>
</reference>
<dbReference type="EMBL" id="JBBNAG010000005">
    <property type="protein sequence ID" value="KAK9132295.1"/>
    <property type="molecule type" value="Genomic_DNA"/>
</dbReference>
<dbReference type="AlphaFoldDB" id="A0AAP0P8S8"/>
<evidence type="ECO:0000313" key="1">
    <source>
        <dbReference type="EMBL" id="KAK9132295.1"/>
    </source>
</evidence>
<organism evidence="1 2">
    <name type="scientific">Stephania cephalantha</name>
    <dbReference type="NCBI Taxonomy" id="152367"/>
    <lineage>
        <taxon>Eukaryota</taxon>
        <taxon>Viridiplantae</taxon>
        <taxon>Streptophyta</taxon>
        <taxon>Embryophyta</taxon>
        <taxon>Tracheophyta</taxon>
        <taxon>Spermatophyta</taxon>
        <taxon>Magnoliopsida</taxon>
        <taxon>Ranunculales</taxon>
        <taxon>Menispermaceae</taxon>
        <taxon>Menispermoideae</taxon>
        <taxon>Cissampelideae</taxon>
        <taxon>Stephania</taxon>
    </lineage>
</organism>